<evidence type="ECO:0000256" key="6">
    <source>
        <dbReference type="SAM" id="Phobius"/>
    </source>
</evidence>
<evidence type="ECO:0000313" key="7">
    <source>
        <dbReference type="EMBL" id="MBC3846136.1"/>
    </source>
</evidence>
<protein>
    <submittedName>
        <fullName evidence="7">Cytochrome C oxidase subunit IV family protein</fullName>
    </submittedName>
</protein>
<keyword evidence="3 6" id="KW-0812">Transmembrane</keyword>
<gene>
    <name evidence="7" type="ORF">H6H04_07090</name>
</gene>
<evidence type="ECO:0000256" key="3">
    <source>
        <dbReference type="ARBA" id="ARBA00022692"/>
    </source>
</evidence>
<evidence type="ECO:0000256" key="1">
    <source>
        <dbReference type="ARBA" id="ARBA00004651"/>
    </source>
</evidence>
<dbReference type="RefSeq" id="WP_186845213.1">
    <property type="nucleotide sequence ID" value="NZ_JACOME010000001.1"/>
</dbReference>
<reference evidence="7 8" key="1">
    <citation type="submission" date="2020-08" db="EMBL/GenBank/DDBJ databases">
        <title>Winogradskyella ouciana sp. nov., isolated from the hadal seawater of the Mariana Trench.</title>
        <authorList>
            <person name="He X."/>
        </authorList>
    </citation>
    <scope>NUCLEOTIDE SEQUENCE [LARGE SCALE GENOMIC DNA]</scope>
    <source>
        <strain evidence="7 8">KCTC 22026</strain>
    </source>
</reference>
<dbReference type="InterPro" id="IPR005171">
    <property type="entry name" value="Cyt_c_oxidase_su4_prok"/>
</dbReference>
<keyword evidence="5 6" id="KW-0472">Membrane</keyword>
<feature type="transmembrane region" description="Helical" evidence="6">
    <location>
        <begin position="110"/>
        <end position="127"/>
    </location>
</feature>
<keyword evidence="2" id="KW-1003">Cell membrane</keyword>
<sequence length="149" mass="17431">MAHEHKLEIFRGLVKFKSNTSKIWGVLIFLTIVTAVEVVLGIYKPDMFMHTWMDPFEGGFLATLGNILFSPIVYMKPLNLIFIVLTIVKAYYITWDFMHMRDETGSMRKMVVWTGVFLICYLIFILLQEGGYVFDVYFTGEHPLIKRDF</sequence>
<evidence type="ECO:0000256" key="5">
    <source>
        <dbReference type="ARBA" id="ARBA00023136"/>
    </source>
</evidence>
<organism evidence="7 8">
    <name type="scientific">Winogradskyella echinorum</name>
    <dbReference type="NCBI Taxonomy" id="538189"/>
    <lineage>
        <taxon>Bacteria</taxon>
        <taxon>Pseudomonadati</taxon>
        <taxon>Bacteroidota</taxon>
        <taxon>Flavobacteriia</taxon>
        <taxon>Flavobacteriales</taxon>
        <taxon>Flavobacteriaceae</taxon>
        <taxon>Winogradskyella</taxon>
    </lineage>
</organism>
<evidence type="ECO:0000313" key="8">
    <source>
        <dbReference type="Proteomes" id="UP000607435"/>
    </source>
</evidence>
<proteinExistence type="predicted"/>
<keyword evidence="4 6" id="KW-1133">Transmembrane helix</keyword>
<dbReference type="EMBL" id="JACOME010000001">
    <property type="protein sequence ID" value="MBC3846136.1"/>
    <property type="molecule type" value="Genomic_DNA"/>
</dbReference>
<evidence type="ECO:0000256" key="4">
    <source>
        <dbReference type="ARBA" id="ARBA00022989"/>
    </source>
</evidence>
<dbReference type="Proteomes" id="UP000607435">
    <property type="component" value="Unassembled WGS sequence"/>
</dbReference>
<comment type="caution">
    <text evidence="7">The sequence shown here is derived from an EMBL/GenBank/DDBJ whole genome shotgun (WGS) entry which is preliminary data.</text>
</comment>
<evidence type="ECO:0000256" key="2">
    <source>
        <dbReference type="ARBA" id="ARBA00022475"/>
    </source>
</evidence>
<comment type="subcellular location">
    <subcellularLocation>
        <location evidence="1">Cell membrane</location>
        <topology evidence="1">Multi-pass membrane protein</topology>
    </subcellularLocation>
</comment>
<accession>A0ABR6Y070</accession>
<feature type="transmembrane region" description="Helical" evidence="6">
    <location>
        <begin position="23"/>
        <end position="43"/>
    </location>
</feature>
<dbReference type="Pfam" id="PF03626">
    <property type="entry name" value="COX4_pro"/>
    <property type="match status" value="1"/>
</dbReference>
<name>A0ABR6Y070_9FLAO</name>
<keyword evidence="8" id="KW-1185">Reference proteome</keyword>